<evidence type="ECO:0000313" key="3">
    <source>
        <dbReference type="Proteomes" id="UP000031036"/>
    </source>
</evidence>
<sequence>MTDHSLAQSEGTELQGHDGSTAETKTKSAARQTNNIPIESEQRSTQRHFVIRPLDNEITSVQVKRTLSATSSCTLERRQHIPRDIHVRMGPLWTKYDYVTYLET</sequence>
<feature type="region of interest" description="Disordered" evidence="1">
    <location>
        <begin position="1"/>
        <end position="48"/>
    </location>
</feature>
<feature type="compositionally biased region" description="Polar residues" evidence="1">
    <location>
        <begin position="21"/>
        <end position="37"/>
    </location>
</feature>
<evidence type="ECO:0000256" key="1">
    <source>
        <dbReference type="SAM" id="MobiDB-lite"/>
    </source>
</evidence>
<keyword evidence="3" id="KW-1185">Reference proteome</keyword>
<protein>
    <submittedName>
        <fullName evidence="2">Uncharacterized protein</fullName>
    </submittedName>
</protein>
<proteinExistence type="predicted"/>
<feature type="compositionally biased region" description="Polar residues" evidence="1">
    <location>
        <begin position="1"/>
        <end position="12"/>
    </location>
</feature>
<accession>A0A0B2V0H3</accession>
<dbReference type="EMBL" id="JPKZ01002896">
    <property type="protein sequence ID" value="KHN74580.1"/>
    <property type="molecule type" value="Genomic_DNA"/>
</dbReference>
<dbReference type="AlphaFoldDB" id="A0A0B2V0H3"/>
<evidence type="ECO:0000313" key="2">
    <source>
        <dbReference type="EMBL" id="KHN74580.1"/>
    </source>
</evidence>
<organism evidence="2 3">
    <name type="scientific">Toxocara canis</name>
    <name type="common">Canine roundworm</name>
    <dbReference type="NCBI Taxonomy" id="6265"/>
    <lineage>
        <taxon>Eukaryota</taxon>
        <taxon>Metazoa</taxon>
        <taxon>Ecdysozoa</taxon>
        <taxon>Nematoda</taxon>
        <taxon>Chromadorea</taxon>
        <taxon>Rhabditida</taxon>
        <taxon>Spirurina</taxon>
        <taxon>Ascaridomorpha</taxon>
        <taxon>Ascaridoidea</taxon>
        <taxon>Toxocaridae</taxon>
        <taxon>Toxocara</taxon>
    </lineage>
</organism>
<comment type="caution">
    <text evidence="2">The sequence shown here is derived from an EMBL/GenBank/DDBJ whole genome shotgun (WGS) entry which is preliminary data.</text>
</comment>
<reference evidence="2 3" key="1">
    <citation type="submission" date="2014-11" db="EMBL/GenBank/DDBJ databases">
        <title>Genetic blueprint of the zoonotic pathogen Toxocara canis.</title>
        <authorList>
            <person name="Zhu X.-Q."/>
            <person name="Korhonen P.K."/>
            <person name="Cai H."/>
            <person name="Young N.D."/>
            <person name="Nejsum P."/>
            <person name="von Samson-Himmelstjerna G."/>
            <person name="Boag P.R."/>
            <person name="Tan P."/>
            <person name="Li Q."/>
            <person name="Min J."/>
            <person name="Yang Y."/>
            <person name="Wang X."/>
            <person name="Fang X."/>
            <person name="Hall R.S."/>
            <person name="Hofmann A."/>
            <person name="Sternberg P.W."/>
            <person name="Jex A.R."/>
            <person name="Gasser R.B."/>
        </authorList>
    </citation>
    <scope>NUCLEOTIDE SEQUENCE [LARGE SCALE GENOMIC DNA]</scope>
    <source>
        <strain evidence="2">PN_DK_2014</strain>
    </source>
</reference>
<name>A0A0B2V0H3_TOXCA</name>
<gene>
    <name evidence="2" type="ORF">Tcan_08766</name>
</gene>
<dbReference type="Proteomes" id="UP000031036">
    <property type="component" value="Unassembled WGS sequence"/>
</dbReference>